<keyword evidence="1" id="KW-0479">Metal-binding</keyword>
<evidence type="ECO:0000256" key="3">
    <source>
        <dbReference type="ARBA" id="ARBA00022833"/>
    </source>
</evidence>
<evidence type="ECO:0000259" key="6">
    <source>
        <dbReference type="PROSITE" id="PS50016"/>
    </source>
</evidence>
<dbReference type="InterPro" id="IPR019787">
    <property type="entry name" value="Znf_PHD-finger"/>
</dbReference>
<feature type="region of interest" description="Disordered" evidence="5">
    <location>
        <begin position="321"/>
        <end position="351"/>
    </location>
</feature>
<dbReference type="SMART" id="SM00249">
    <property type="entry name" value="PHD"/>
    <property type="match status" value="1"/>
</dbReference>
<dbReference type="InterPro" id="IPR013083">
    <property type="entry name" value="Znf_RING/FYVE/PHD"/>
</dbReference>
<dbReference type="WBParaSite" id="ASIM_0001471901-mRNA-1">
    <property type="protein sequence ID" value="ASIM_0001471901-mRNA-1"/>
    <property type="gene ID" value="ASIM_0001471901"/>
</dbReference>
<proteinExistence type="predicted"/>
<sequence length="426" mass="46913">LILQKMIPISKVPRQSVSSSLMERKKRDREKERSRLSAKRNIPPDAKERYGVKFQTKICELMLSDDPTALEQLQAMHAELLAYYEEHNLTEMWLSDDENEGKQMKAPISKKMHHDVKVIQFLNGIFTNNSNFLVSEQRPISLSRLKSTSLTSSSVEEKDKLKNKNVNSLSIPNILYFFISATSTPSSATTPVSQGSSQSSSTVTSQSQSAITPTQITISSIIPQMDLSEESEDDTVKKPIIPTNNKTFKLCDVCSNSSSMPTNTLLECEDCGKGIHQKCNRPEITAAQARDPRFLFVCCNCKDRDIKVRFFIFAEKSGSNNAASASTIPSTTTKPSTSVGSLKKEDKTTTAATIQKQTNDLSTAWATFAAKKKKPISSQNIGNSSASSSVTSTTSTTFGTRVVAMGTSNTKSIPSFINNNNNKDKK</sequence>
<dbReference type="Pfam" id="PF00628">
    <property type="entry name" value="PHD"/>
    <property type="match status" value="1"/>
</dbReference>
<accession>A0A0M3K1H5</accession>
<feature type="region of interest" description="Disordered" evidence="5">
    <location>
        <begin position="188"/>
        <end position="208"/>
    </location>
</feature>
<feature type="compositionally biased region" description="Low complexity" evidence="5">
    <location>
        <begin position="321"/>
        <end position="338"/>
    </location>
</feature>
<evidence type="ECO:0000256" key="2">
    <source>
        <dbReference type="ARBA" id="ARBA00022771"/>
    </source>
</evidence>
<feature type="compositionally biased region" description="Basic and acidic residues" evidence="5">
    <location>
        <begin position="22"/>
        <end position="35"/>
    </location>
</feature>
<feature type="compositionally biased region" description="Low complexity" evidence="5">
    <location>
        <begin position="384"/>
        <end position="395"/>
    </location>
</feature>
<dbReference type="SUPFAM" id="SSF57903">
    <property type="entry name" value="FYVE/PHD zinc finger"/>
    <property type="match status" value="1"/>
</dbReference>
<feature type="domain" description="PHD-type" evidence="6">
    <location>
        <begin position="248"/>
        <end position="304"/>
    </location>
</feature>
<evidence type="ECO:0000256" key="5">
    <source>
        <dbReference type="SAM" id="MobiDB-lite"/>
    </source>
</evidence>
<name>A0A0M3K1H5_ANISI</name>
<keyword evidence="2 4" id="KW-0863">Zinc-finger</keyword>
<evidence type="ECO:0000313" key="7">
    <source>
        <dbReference type="WBParaSite" id="ASIM_0001471901-mRNA-1"/>
    </source>
</evidence>
<reference evidence="7" key="1">
    <citation type="submission" date="2017-02" db="UniProtKB">
        <authorList>
            <consortium name="WormBaseParasite"/>
        </authorList>
    </citation>
    <scope>IDENTIFICATION</scope>
</reference>
<feature type="region of interest" description="Disordered" evidence="5">
    <location>
        <begin position="14"/>
        <end position="42"/>
    </location>
</feature>
<protein>
    <submittedName>
        <fullName evidence="7">PHD-type domain-containing protein</fullName>
    </submittedName>
</protein>
<evidence type="ECO:0000256" key="4">
    <source>
        <dbReference type="PROSITE-ProRule" id="PRU00146"/>
    </source>
</evidence>
<dbReference type="GO" id="GO:0008270">
    <property type="term" value="F:zinc ion binding"/>
    <property type="evidence" value="ECO:0007669"/>
    <property type="project" value="UniProtKB-KW"/>
</dbReference>
<organism evidence="7">
    <name type="scientific">Anisakis simplex</name>
    <name type="common">Herring worm</name>
    <dbReference type="NCBI Taxonomy" id="6269"/>
    <lineage>
        <taxon>Eukaryota</taxon>
        <taxon>Metazoa</taxon>
        <taxon>Ecdysozoa</taxon>
        <taxon>Nematoda</taxon>
        <taxon>Chromadorea</taxon>
        <taxon>Rhabditida</taxon>
        <taxon>Spirurina</taxon>
        <taxon>Ascaridomorpha</taxon>
        <taxon>Ascaridoidea</taxon>
        <taxon>Anisakidae</taxon>
        <taxon>Anisakis</taxon>
        <taxon>Anisakis simplex complex</taxon>
    </lineage>
</organism>
<dbReference type="PROSITE" id="PS50016">
    <property type="entry name" value="ZF_PHD_2"/>
    <property type="match status" value="1"/>
</dbReference>
<feature type="region of interest" description="Disordered" evidence="5">
    <location>
        <begin position="376"/>
        <end position="395"/>
    </location>
</feature>
<evidence type="ECO:0000256" key="1">
    <source>
        <dbReference type="ARBA" id="ARBA00022723"/>
    </source>
</evidence>
<dbReference type="InterPro" id="IPR001965">
    <property type="entry name" value="Znf_PHD"/>
</dbReference>
<dbReference type="AlphaFoldDB" id="A0A0M3K1H5"/>
<keyword evidence="3" id="KW-0862">Zinc</keyword>
<dbReference type="Gene3D" id="3.30.40.10">
    <property type="entry name" value="Zinc/RING finger domain, C3HC4 (zinc finger)"/>
    <property type="match status" value="1"/>
</dbReference>
<dbReference type="InterPro" id="IPR011011">
    <property type="entry name" value="Znf_FYVE_PHD"/>
</dbReference>